<dbReference type="EMBL" id="CP025096">
    <property type="protein sequence ID" value="AUD06832.1"/>
    <property type="molecule type" value="Genomic_DNA"/>
</dbReference>
<evidence type="ECO:0000313" key="1">
    <source>
        <dbReference type="EMBL" id="AUD06832.1"/>
    </source>
</evidence>
<dbReference type="KEGG" id="spir:CWM47_36275"/>
<organism evidence="1 2">
    <name type="scientific">Spirosoma pollinicola</name>
    <dbReference type="NCBI Taxonomy" id="2057025"/>
    <lineage>
        <taxon>Bacteria</taxon>
        <taxon>Pseudomonadati</taxon>
        <taxon>Bacteroidota</taxon>
        <taxon>Cytophagia</taxon>
        <taxon>Cytophagales</taxon>
        <taxon>Cytophagaceae</taxon>
        <taxon>Spirosoma</taxon>
    </lineage>
</organism>
<dbReference type="AlphaFoldDB" id="A0A2K8ZAC7"/>
<protein>
    <submittedName>
        <fullName evidence="1">Uncharacterized protein</fullName>
    </submittedName>
</protein>
<gene>
    <name evidence="1" type="ORF">CWM47_36275</name>
</gene>
<proteinExistence type="predicted"/>
<evidence type="ECO:0000313" key="2">
    <source>
        <dbReference type="Proteomes" id="UP000232883"/>
    </source>
</evidence>
<sequence>MIARWGRFGKPLTELVKRWRLSDRASRFGKRPTNQVLFFNKSSCLFFLPFSLMLSLADTTDLLDQTTRHLMGESGPLTPQAGVALIDSWLEPLQAGENTRPLADQLTALKALLEASPLQPEAVQTAMSPVADELSLLATDMGGEGEMPALLEGLSSAMRQAANSSKADTSKSDLK</sequence>
<reference evidence="1 2" key="1">
    <citation type="submission" date="2017-11" db="EMBL/GenBank/DDBJ databases">
        <title>Taxonomic description and genome sequences of Spirosoma HA7 sp. nov., isolated from pollen microhabitat of Corylus avellana.</title>
        <authorList>
            <person name="Ambika Manirajan B."/>
            <person name="Suarez C."/>
            <person name="Ratering S."/>
            <person name="Geissler-Plaum R."/>
            <person name="Cardinale M."/>
            <person name="Sylvia S."/>
        </authorList>
    </citation>
    <scope>NUCLEOTIDE SEQUENCE [LARGE SCALE GENOMIC DNA]</scope>
    <source>
        <strain evidence="1 2">HA7</strain>
    </source>
</reference>
<name>A0A2K8ZAC7_9BACT</name>
<accession>A0A2K8ZAC7</accession>
<dbReference type="Proteomes" id="UP000232883">
    <property type="component" value="Chromosome"/>
</dbReference>
<keyword evidence="2" id="KW-1185">Reference proteome</keyword>